<reference evidence="1" key="1">
    <citation type="submission" date="2019-06" db="EMBL/GenBank/DDBJ databases">
        <authorList>
            <consortium name="Wellcome Sanger Institute Data Sharing"/>
        </authorList>
    </citation>
    <scope>NUCLEOTIDE SEQUENCE [LARGE SCALE GENOMIC DNA]</scope>
</reference>
<dbReference type="Ensembl" id="ENSMMDT00005007879.1">
    <property type="protein sequence ID" value="ENSMMDP00005007659.1"/>
    <property type="gene ID" value="ENSMMDG00005004199.1"/>
</dbReference>
<dbReference type="PANTHER" id="PTHR14241:SF1">
    <property type="entry name" value="INTERFERON-INDUCED PROTEIN 44-RELATED"/>
    <property type="match status" value="1"/>
</dbReference>
<reference evidence="1" key="2">
    <citation type="submission" date="2025-08" db="UniProtKB">
        <authorList>
            <consortium name="Ensembl"/>
        </authorList>
    </citation>
    <scope>IDENTIFICATION</scope>
</reference>
<dbReference type="InParanoid" id="A0A667X4Z5"/>
<dbReference type="FunCoup" id="A0A667X4Z5">
    <property type="interactions" value="1"/>
</dbReference>
<name>A0A667X4Z5_9TELE</name>
<organism evidence="1 2">
    <name type="scientific">Myripristis murdjan</name>
    <name type="common">pinecone soldierfish</name>
    <dbReference type="NCBI Taxonomy" id="586833"/>
    <lineage>
        <taxon>Eukaryota</taxon>
        <taxon>Metazoa</taxon>
        <taxon>Chordata</taxon>
        <taxon>Craniata</taxon>
        <taxon>Vertebrata</taxon>
        <taxon>Euteleostomi</taxon>
        <taxon>Actinopterygii</taxon>
        <taxon>Neopterygii</taxon>
        <taxon>Teleostei</taxon>
        <taxon>Neoteleostei</taxon>
        <taxon>Acanthomorphata</taxon>
        <taxon>Holocentriformes</taxon>
        <taxon>Holocentridae</taxon>
        <taxon>Myripristis</taxon>
    </lineage>
</organism>
<proteinExistence type="predicted"/>
<dbReference type="InterPro" id="IPR027417">
    <property type="entry name" value="P-loop_NTPase"/>
</dbReference>
<dbReference type="AlphaFoldDB" id="A0A667X4Z5"/>
<sequence length="260" mass="29579">PWEELRYVRNYKPNRHDVKHLRVLLHGPAGAGKSSFINSVESVLRGRIAGRALAEAEVTSSFTKQYKTYKIQKGWPGDFYSFVFNDTMGLEMTEDRGVHPEDIKMALKGHVTDGYTFNPASKLSDDSKYYNAHPTKNDKVHVLMCVVPADKAALLTEADVRKMKDIRRAASDLGIPQLAVITKIDLACQEIQKDLKNVYKSKYLKDKKFSDFAGIPVNCIFPVKNYHEEIDMKDDVDSLILSVLRRIIDFGEDFINDMET</sequence>
<dbReference type="GeneTree" id="ENSGT00940000160560"/>
<evidence type="ECO:0000313" key="2">
    <source>
        <dbReference type="Proteomes" id="UP000472263"/>
    </source>
</evidence>
<protein>
    <recommendedName>
        <fullName evidence="3">G domain-containing protein</fullName>
    </recommendedName>
</protein>
<dbReference type="PANTHER" id="PTHR14241">
    <property type="entry name" value="INTERFERON-INDUCED PROTEIN 44"/>
    <property type="match status" value="1"/>
</dbReference>
<keyword evidence="2" id="KW-1185">Reference proteome</keyword>
<dbReference type="Gene3D" id="3.40.50.300">
    <property type="entry name" value="P-loop containing nucleotide triphosphate hydrolases"/>
    <property type="match status" value="1"/>
</dbReference>
<reference evidence="1" key="3">
    <citation type="submission" date="2025-09" db="UniProtKB">
        <authorList>
            <consortium name="Ensembl"/>
        </authorList>
    </citation>
    <scope>IDENTIFICATION</scope>
</reference>
<evidence type="ECO:0008006" key="3">
    <source>
        <dbReference type="Google" id="ProtNLM"/>
    </source>
</evidence>
<dbReference type="SUPFAM" id="SSF52540">
    <property type="entry name" value="P-loop containing nucleoside triphosphate hydrolases"/>
    <property type="match status" value="1"/>
</dbReference>
<dbReference type="Proteomes" id="UP000472263">
    <property type="component" value="Chromosome 7"/>
</dbReference>
<dbReference type="CDD" id="cd00882">
    <property type="entry name" value="Ras_like_GTPase"/>
    <property type="match status" value="1"/>
</dbReference>
<evidence type="ECO:0000313" key="1">
    <source>
        <dbReference type="Ensembl" id="ENSMMDP00005007659.1"/>
    </source>
</evidence>
<dbReference type="GO" id="GO:0006955">
    <property type="term" value="P:immune response"/>
    <property type="evidence" value="ECO:0007669"/>
    <property type="project" value="TreeGrafter"/>
</dbReference>
<accession>A0A667X4Z5</accession>